<gene>
    <name evidence="1" type="ORF">N7530_010126</name>
</gene>
<evidence type="ECO:0000313" key="2">
    <source>
        <dbReference type="Proteomes" id="UP001147760"/>
    </source>
</evidence>
<organism evidence="1 2">
    <name type="scientific">Penicillium desertorum</name>
    <dbReference type="NCBI Taxonomy" id="1303715"/>
    <lineage>
        <taxon>Eukaryota</taxon>
        <taxon>Fungi</taxon>
        <taxon>Dikarya</taxon>
        <taxon>Ascomycota</taxon>
        <taxon>Pezizomycotina</taxon>
        <taxon>Eurotiomycetes</taxon>
        <taxon>Eurotiomycetidae</taxon>
        <taxon>Eurotiales</taxon>
        <taxon>Aspergillaceae</taxon>
        <taxon>Penicillium</taxon>
    </lineage>
</organism>
<dbReference type="OrthoDB" id="4369690at2759"/>
<dbReference type="Proteomes" id="UP001147760">
    <property type="component" value="Unassembled WGS sequence"/>
</dbReference>
<dbReference type="AlphaFoldDB" id="A0A9W9WJT7"/>
<accession>A0A9W9WJT7</accession>
<comment type="caution">
    <text evidence="1">The sequence shown here is derived from an EMBL/GenBank/DDBJ whole genome shotgun (WGS) entry which is preliminary data.</text>
</comment>
<keyword evidence="2" id="KW-1185">Reference proteome</keyword>
<dbReference type="EMBL" id="JAPWDO010000006">
    <property type="protein sequence ID" value="KAJ5466339.1"/>
    <property type="molecule type" value="Genomic_DNA"/>
</dbReference>
<reference evidence="1" key="1">
    <citation type="submission" date="2022-12" db="EMBL/GenBank/DDBJ databases">
        <authorList>
            <person name="Petersen C."/>
        </authorList>
    </citation>
    <scope>NUCLEOTIDE SEQUENCE</scope>
    <source>
        <strain evidence="1">IBT 17660</strain>
    </source>
</reference>
<sequence length="109" mass="12485">MEDNNRVLLDHNEEILCESAVSDIELSVSWWFQRGGLQTLTGSISSLLILFVAKQRDRISPVVNGAAFLQPRRREILFSLETRNRVDNLERQVVDFHTEAADLTEEVDT</sequence>
<evidence type="ECO:0000313" key="1">
    <source>
        <dbReference type="EMBL" id="KAJ5466339.1"/>
    </source>
</evidence>
<proteinExistence type="predicted"/>
<protein>
    <submittedName>
        <fullName evidence="1">Uncharacterized protein</fullName>
    </submittedName>
</protein>
<reference evidence="1" key="2">
    <citation type="journal article" date="2023" name="IMA Fungus">
        <title>Comparative genomic study of the Penicillium genus elucidates a diverse pangenome and 15 lateral gene transfer events.</title>
        <authorList>
            <person name="Petersen C."/>
            <person name="Sorensen T."/>
            <person name="Nielsen M.R."/>
            <person name="Sondergaard T.E."/>
            <person name="Sorensen J.L."/>
            <person name="Fitzpatrick D.A."/>
            <person name="Frisvad J.C."/>
            <person name="Nielsen K.L."/>
        </authorList>
    </citation>
    <scope>NUCLEOTIDE SEQUENCE</scope>
    <source>
        <strain evidence="1">IBT 17660</strain>
    </source>
</reference>
<name>A0A9W9WJT7_9EURO</name>